<dbReference type="Proteomes" id="UP000324479">
    <property type="component" value="Unassembled WGS sequence"/>
</dbReference>
<evidence type="ECO:0000313" key="2">
    <source>
        <dbReference type="EMBL" id="KAA5541080.1"/>
    </source>
</evidence>
<keyword evidence="1" id="KW-1133">Transmembrane helix</keyword>
<evidence type="ECO:0000256" key="1">
    <source>
        <dbReference type="SAM" id="Phobius"/>
    </source>
</evidence>
<keyword evidence="3" id="KW-1185">Reference proteome</keyword>
<protein>
    <recommendedName>
        <fullName evidence="4">Prepilin-type N-terminal cleavage/methylation domain-containing protein</fullName>
    </recommendedName>
</protein>
<feature type="transmembrane region" description="Helical" evidence="1">
    <location>
        <begin position="6"/>
        <end position="29"/>
    </location>
</feature>
<accession>A0A5M6D399</accession>
<organism evidence="2 3">
    <name type="scientific">Roseiconus nitratireducens</name>
    <dbReference type="NCBI Taxonomy" id="2605748"/>
    <lineage>
        <taxon>Bacteria</taxon>
        <taxon>Pseudomonadati</taxon>
        <taxon>Planctomycetota</taxon>
        <taxon>Planctomycetia</taxon>
        <taxon>Pirellulales</taxon>
        <taxon>Pirellulaceae</taxon>
        <taxon>Roseiconus</taxon>
    </lineage>
</organism>
<sequence>MKRPGLTLLEVVVALLLTGTLLVSSLLAFARHRRQLALADRQIEAARIADELVRQLAARRGGIPVGVTGAVPGKPTWRWQTLPIGTTALATLQMQVIRLRIVEVPGKPVELVSVDLFQPGPVLQRRPGK</sequence>
<dbReference type="EMBL" id="VWOX01000011">
    <property type="protein sequence ID" value="KAA5541080.1"/>
    <property type="molecule type" value="Genomic_DNA"/>
</dbReference>
<keyword evidence="1" id="KW-0472">Membrane</keyword>
<dbReference type="RefSeq" id="WP_150078124.1">
    <property type="nucleotide sequence ID" value="NZ_VWOX01000011.1"/>
</dbReference>
<dbReference type="AlphaFoldDB" id="A0A5M6D399"/>
<proteinExistence type="predicted"/>
<name>A0A5M6D399_9BACT</name>
<evidence type="ECO:0000313" key="3">
    <source>
        <dbReference type="Proteomes" id="UP000324479"/>
    </source>
</evidence>
<reference evidence="2 3" key="1">
    <citation type="submission" date="2019-08" db="EMBL/GenBank/DDBJ databases">
        <authorList>
            <person name="Dhanesh K."/>
            <person name="Kumar G."/>
            <person name="Sasikala C."/>
            <person name="Venkata Ramana C."/>
        </authorList>
    </citation>
    <scope>NUCLEOTIDE SEQUENCE [LARGE SCALE GENOMIC DNA]</scope>
    <source>
        <strain evidence="2 3">JC645</strain>
    </source>
</reference>
<gene>
    <name evidence="2" type="ORF">FYK55_19500</name>
</gene>
<evidence type="ECO:0008006" key="4">
    <source>
        <dbReference type="Google" id="ProtNLM"/>
    </source>
</evidence>
<comment type="caution">
    <text evidence="2">The sequence shown here is derived from an EMBL/GenBank/DDBJ whole genome shotgun (WGS) entry which is preliminary data.</text>
</comment>
<keyword evidence="1" id="KW-0812">Transmembrane</keyword>